<sequence>MSRTQLGSLGFRPHDVRRMLRRLELSVVHPGVYVRHTGPPTWPQRAWAAVLATGGVLTRESALPKPPERAPIQVAVDVRRTVARLEGVTVHRTAHLADRIAPGSAPPRIGAAHAAVELADLAADEHAAYRVLADVLHTREVVAADLAAAIAARGRLRRRALLVELVADLATGAASVLERAYLRDVERAHGLPVGRRQARGSVDGRTVLRDVSYDDFGTYVELDGRAFHDTPAARDRDLARDLTAVVADGRTTVRLGHRQVLSEACATAVAVGRLLQGRGWSGGPATCPRCPSLRS</sequence>
<dbReference type="RefSeq" id="WP_186344209.1">
    <property type="nucleotide sequence ID" value="NZ_BMMR01000001.1"/>
</dbReference>
<evidence type="ECO:0000313" key="1">
    <source>
        <dbReference type="EMBL" id="MBC2958931.1"/>
    </source>
</evidence>
<name>A0ABR6U520_9ACTN</name>
<keyword evidence="2" id="KW-1185">Reference proteome</keyword>
<dbReference type="EMBL" id="JACMYC010000001">
    <property type="protein sequence ID" value="MBC2958931.1"/>
    <property type="molecule type" value="Genomic_DNA"/>
</dbReference>
<dbReference type="Proteomes" id="UP000604001">
    <property type="component" value="Unassembled WGS sequence"/>
</dbReference>
<protein>
    <recommendedName>
        <fullName evidence="3">Type IV toxin-antitoxin system AbiEi family antitoxin domain-containing protein</fullName>
    </recommendedName>
</protein>
<organism evidence="1 2">
    <name type="scientific">Nocardioides deserti</name>
    <dbReference type="NCBI Taxonomy" id="1588644"/>
    <lineage>
        <taxon>Bacteria</taxon>
        <taxon>Bacillati</taxon>
        <taxon>Actinomycetota</taxon>
        <taxon>Actinomycetes</taxon>
        <taxon>Propionibacteriales</taxon>
        <taxon>Nocardioidaceae</taxon>
        <taxon>Nocardioides</taxon>
    </lineage>
</organism>
<comment type="caution">
    <text evidence="1">The sequence shown here is derived from an EMBL/GenBank/DDBJ whole genome shotgun (WGS) entry which is preliminary data.</text>
</comment>
<reference evidence="1 2" key="1">
    <citation type="submission" date="2020-08" db="EMBL/GenBank/DDBJ databases">
        <title>novel species in genus Nocardioides.</title>
        <authorList>
            <person name="Zhang G."/>
        </authorList>
    </citation>
    <scope>NUCLEOTIDE SEQUENCE [LARGE SCALE GENOMIC DNA]</scope>
    <source>
        <strain evidence="1 2">SC8A-24</strain>
    </source>
</reference>
<gene>
    <name evidence="1" type="ORF">H7344_01320</name>
</gene>
<accession>A0ABR6U520</accession>
<evidence type="ECO:0008006" key="3">
    <source>
        <dbReference type="Google" id="ProtNLM"/>
    </source>
</evidence>
<proteinExistence type="predicted"/>
<evidence type="ECO:0000313" key="2">
    <source>
        <dbReference type="Proteomes" id="UP000604001"/>
    </source>
</evidence>